<organism evidence="1 2">
    <name type="scientific">Actinomycetospora termitidis</name>
    <dbReference type="NCBI Taxonomy" id="3053470"/>
    <lineage>
        <taxon>Bacteria</taxon>
        <taxon>Bacillati</taxon>
        <taxon>Actinomycetota</taxon>
        <taxon>Actinomycetes</taxon>
        <taxon>Pseudonocardiales</taxon>
        <taxon>Pseudonocardiaceae</taxon>
        <taxon>Actinomycetospora</taxon>
    </lineage>
</organism>
<evidence type="ECO:0000313" key="1">
    <source>
        <dbReference type="EMBL" id="MDL5158923.1"/>
    </source>
</evidence>
<proteinExistence type="predicted"/>
<dbReference type="RefSeq" id="WP_286055485.1">
    <property type="nucleotide sequence ID" value="NZ_JASVWF010000006.1"/>
</dbReference>
<comment type="caution">
    <text evidence="1">The sequence shown here is derived from an EMBL/GenBank/DDBJ whole genome shotgun (WGS) entry which is preliminary data.</text>
</comment>
<accession>A0ABT7MHW8</accession>
<dbReference type="Proteomes" id="UP001231924">
    <property type="component" value="Unassembled WGS sequence"/>
</dbReference>
<dbReference type="EMBL" id="JASVWF010000006">
    <property type="protein sequence ID" value="MDL5158923.1"/>
    <property type="molecule type" value="Genomic_DNA"/>
</dbReference>
<keyword evidence="2" id="KW-1185">Reference proteome</keyword>
<name>A0ABT7MHW8_9PSEU</name>
<sequence length="95" mass="10923">MDDDDARVRQTLRRFDPLWLPQELSADTTARLDCLLDFYRREHLAIRSHARSLLGPTTPVEELVTTAMQTLCRHPPTPDGRPWRALDEALRDAAT</sequence>
<gene>
    <name evidence="1" type="ORF">QRT03_23345</name>
</gene>
<reference evidence="1 2" key="1">
    <citation type="submission" date="2023-06" db="EMBL/GenBank/DDBJ databases">
        <title>Actinomycetospora Odt1-22.</title>
        <authorList>
            <person name="Supong K."/>
        </authorList>
    </citation>
    <scope>NUCLEOTIDE SEQUENCE [LARGE SCALE GENOMIC DNA]</scope>
    <source>
        <strain evidence="1 2">Odt1-22</strain>
    </source>
</reference>
<protein>
    <submittedName>
        <fullName evidence="1">Uncharacterized protein</fullName>
    </submittedName>
</protein>
<evidence type="ECO:0000313" key="2">
    <source>
        <dbReference type="Proteomes" id="UP001231924"/>
    </source>
</evidence>